<name>A0ABT9PTV0_9HYPH</name>
<sequence>MSNETDHNRHEPSDSAIALFLQDSDPDQLTDILVAALDEAFRIMEQDIRTETFH</sequence>
<comment type="caution">
    <text evidence="1">The sequence shown here is derived from an EMBL/GenBank/DDBJ whole genome shotgun (WGS) entry which is preliminary data.</text>
</comment>
<dbReference type="RefSeq" id="WP_306835372.1">
    <property type="nucleotide sequence ID" value="NZ_JAUSRF010000008.1"/>
</dbReference>
<gene>
    <name evidence="1" type="ORF">J2T09_002660</name>
</gene>
<organism evidence="1 2">
    <name type="scientific">Neorhizobium huautlense</name>
    <dbReference type="NCBI Taxonomy" id="67774"/>
    <lineage>
        <taxon>Bacteria</taxon>
        <taxon>Pseudomonadati</taxon>
        <taxon>Pseudomonadota</taxon>
        <taxon>Alphaproteobacteria</taxon>
        <taxon>Hyphomicrobiales</taxon>
        <taxon>Rhizobiaceae</taxon>
        <taxon>Rhizobium/Agrobacterium group</taxon>
        <taxon>Neorhizobium</taxon>
    </lineage>
</organism>
<dbReference type="EMBL" id="JAUSRF010000008">
    <property type="protein sequence ID" value="MDP9837900.1"/>
    <property type="molecule type" value="Genomic_DNA"/>
</dbReference>
<dbReference type="GO" id="GO:0003677">
    <property type="term" value="F:DNA binding"/>
    <property type="evidence" value="ECO:0007669"/>
    <property type="project" value="UniProtKB-KW"/>
</dbReference>
<dbReference type="Proteomes" id="UP001241472">
    <property type="component" value="Unassembled WGS sequence"/>
</dbReference>
<keyword evidence="2" id="KW-1185">Reference proteome</keyword>
<evidence type="ECO:0000313" key="2">
    <source>
        <dbReference type="Proteomes" id="UP001241472"/>
    </source>
</evidence>
<proteinExistence type="predicted"/>
<reference evidence="1 2" key="1">
    <citation type="submission" date="2023-07" db="EMBL/GenBank/DDBJ databases">
        <title>Sorghum-associated microbial communities from plants grown in Nebraska, USA.</title>
        <authorList>
            <person name="Schachtman D."/>
        </authorList>
    </citation>
    <scope>NUCLEOTIDE SEQUENCE [LARGE SCALE GENOMIC DNA]</scope>
    <source>
        <strain evidence="1 2">DS1307</strain>
    </source>
</reference>
<protein>
    <submittedName>
        <fullName evidence="1">DNA-binding protein YbaB</fullName>
    </submittedName>
</protein>
<evidence type="ECO:0000313" key="1">
    <source>
        <dbReference type="EMBL" id="MDP9837900.1"/>
    </source>
</evidence>
<keyword evidence="1" id="KW-0238">DNA-binding</keyword>
<accession>A0ABT9PTV0</accession>